<keyword evidence="2 4" id="KW-0689">Ribosomal protein</keyword>
<accession>A0A087SDS7</accession>
<dbReference type="GeneID" id="23618240"/>
<dbReference type="InterPro" id="IPR009068">
    <property type="entry name" value="uS15_NS1_RNA-bd_sf"/>
</dbReference>
<dbReference type="PANTHER" id="PTHR11885:SF25">
    <property type="entry name" value="SMALL RIBOSOMAL SUBUNIT PROTEIN US15Y-RELATED"/>
    <property type="match status" value="1"/>
</dbReference>
<dbReference type="NCBIfam" id="NF006331">
    <property type="entry name" value="PRK08561.1"/>
    <property type="match status" value="1"/>
</dbReference>
<evidence type="ECO:0000256" key="4">
    <source>
        <dbReference type="RuleBase" id="RU003919"/>
    </source>
</evidence>
<reference evidence="8" key="4">
    <citation type="submission" date="2018-10" db="EMBL/GenBank/DDBJ databases">
        <authorList>
            <person name="Hovde B."/>
            <person name="Zhang X."/>
        </authorList>
    </citation>
    <scope>NUCLEOTIDE SEQUENCE [LARGE SCALE GENOMIC DNA]</scope>
    <source>
        <strain evidence="8">UTEX 25</strain>
    </source>
</reference>
<organism evidence="7 9">
    <name type="scientific">Auxenochlorella protothecoides</name>
    <name type="common">Green microalga</name>
    <name type="synonym">Chlorella protothecoides</name>
    <dbReference type="NCBI Taxonomy" id="3075"/>
    <lineage>
        <taxon>Eukaryota</taxon>
        <taxon>Viridiplantae</taxon>
        <taxon>Chlorophyta</taxon>
        <taxon>core chlorophytes</taxon>
        <taxon>Trebouxiophyceae</taxon>
        <taxon>Chlorellales</taxon>
        <taxon>Chlorellaceae</taxon>
        <taxon>Auxenochlorella</taxon>
    </lineage>
</organism>
<evidence type="ECO:0000313" key="9">
    <source>
        <dbReference type="Proteomes" id="UP000028924"/>
    </source>
</evidence>
<reference evidence="7 9" key="1">
    <citation type="journal article" date="2014" name="BMC Genomics">
        <title>Oil accumulation mechanisms of the oleaginous microalga Chlorella protothecoides revealed through its genome, transcriptomes, and proteomes.</title>
        <authorList>
            <person name="Gao C."/>
            <person name="Wang Y."/>
            <person name="Shen Y."/>
            <person name="Yan D."/>
            <person name="He X."/>
            <person name="Dai J."/>
            <person name="Wu Q."/>
        </authorList>
    </citation>
    <scope>NUCLEOTIDE SEQUENCE [LARGE SCALE GENOMIC DNA]</scope>
    <source>
        <strain evidence="7 9">0710</strain>
    </source>
</reference>
<keyword evidence="3 4" id="KW-0687">Ribonucleoprotein</keyword>
<dbReference type="GO" id="GO:0005730">
    <property type="term" value="C:nucleolus"/>
    <property type="evidence" value="ECO:0007669"/>
    <property type="project" value="TreeGrafter"/>
</dbReference>
<evidence type="ECO:0000259" key="5">
    <source>
        <dbReference type="SMART" id="SM01386"/>
    </source>
</evidence>
<evidence type="ECO:0000313" key="10">
    <source>
        <dbReference type="Proteomes" id="UP000279271"/>
    </source>
</evidence>
<reference evidence="6" key="2">
    <citation type="submission" date="2015-08" db="EMBL/GenBank/DDBJ databases">
        <authorList>
            <person name="Babu N.S."/>
            <person name="Beckwith C.J."/>
            <person name="Beseler K.G."/>
            <person name="Brison A."/>
            <person name="Carone J.V."/>
            <person name="Caskin T.P."/>
            <person name="Diamond M."/>
            <person name="Durham M.E."/>
            <person name="Foxe J.M."/>
            <person name="Go M."/>
            <person name="Henderson B.A."/>
            <person name="Jones I.B."/>
            <person name="McGettigan J.A."/>
            <person name="Micheletti S.J."/>
            <person name="Nasrallah M.E."/>
            <person name="Ortiz D."/>
            <person name="Piller C.R."/>
            <person name="Privatt S.R."/>
            <person name="Schneider S.L."/>
            <person name="Sharp S."/>
            <person name="Smith T.C."/>
            <person name="Stanton J.D."/>
            <person name="Ullery H.E."/>
            <person name="Wilson R.J."/>
            <person name="Serrano M.G."/>
            <person name="Buck G."/>
            <person name="Lee V."/>
            <person name="Wang Y."/>
            <person name="Carvalho R."/>
            <person name="Voegtly L."/>
            <person name="Shi R."/>
            <person name="Duckworth R."/>
            <person name="Johnson A."/>
            <person name="Loviza R."/>
            <person name="Walstead R."/>
            <person name="Shah Z."/>
            <person name="Kiflezghi M."/>
            <person name="Wade K."/>
            <person name="Ball S.L."/>
            <person name="Bradley K.W."/>
            <person name="Asai D.J."/>
            <person name="Bowman C.A."/>
            <person name="Russell D.A."/>
            <person name="Pope W.H."/>
            <person name="Jacobs-Sera D."/>
            <person name="Hendrix R.W."/>
            <person name="Hatfull G.F."/>
        </authorList>
    </citation>
    <scope>NUCLEOTIDE SEQUENCE</scope>
</reference>
<dbReference type="InterPro" id="IPR000589">
    <property type="entry name" value="Ribosomal_uS15"/>
</dbReference>
<dbReference type="Gene3D" id="4.10.860.130">
    <property type="match status" value="1"/>
</dbReference>
<evidence type="ECO:0000313" key="8">
    <source>
        <dbReference type="EMBL" id="RMZ54887.1"/>
    </source>
</evidence>
<dbReference type="GO" id="GO:0070181">
    <property type="term" value="F:small ribosomal subunit rRNA binding"/>
    <property type="evidence" value="ECO:0007669"/>
    <property type="project" value="TreeGrafter"/>
</dbReference>
<dbReference type="KEGG" id="apro:F751_6849"/>
<dbReference type="GO" id="GO:0003735">
    <property type="term" value="F:structural constituent of ribosome"/>
    <property type="evidence" value="ECO:0007669"/>
    <property type="project" value="InterPro"/>
</dbReference>
<feature type="domain" description="Small ribosomal subunit protein uS15 N-terminal" evidence="5">
    <location>
        <begin position="1"/>
        <end position="60"/>
    </location>
</feature>
<proteinExistence type="inferred from homology"/>
<evidence type="ECO:0000256" key="3">
    <source>
        <dbReference type="ARBA" id="ARBA00023274"/>
    </source>
</evidence>
<comment type="similarity">
    <text evidence="1 4">Belongs to the universal ribosomal protein uS15 family.</text>
</comment>
<dbReference type="OrthoDB" id="623277at2759"/>
<dbReference type="EMBL" id="QOKY01000172">
    <property type="protein sequence ID" value="RMZ54887.1"/>
    <property type="molecule type" value="Genomic_DNA"/>
</dbReference>
<dbReference type="EMBL" id="GDKF01006342">
    <property type="protein sequence ID" value="JAT72280.1"/>
    <property type="molecule type" value="Transcribed_RNA"/>
</dbReference>
<dbReference type="FunFam" id="1.10.287.10:FF:000003">
    <property type="entry name" value="40S ribosomal protein S13"/>
    <property type="match status" value="1"/>
</dbReference>
<reference evidence="10" key="3">
    <citation type="journal article" date="2018" name="Algal Res.">
        <title>Characterization of plant carbon substrate utilization by Auxenochlorella protothecoides.</title>
        <authorList>
            <person name="Vogler B.W."/>
            <person name="Starkenburg S.R."/>
            <person name="Sudasinghe N."/>
            <person name="Schambach J.Y."/>
            <person name="Rollin J.A."/>
            <person name="Pattathil S."/>
            <person name="Barry A.N."/>
        </authorList>
    </citation>
    <scope>NUCLEOTIDE SEQUENCE [LARGE SCALE GENOMIC DNA]</scope>
    <source>
        <strain evidence="10">UTEX 25</strain>
    </source>
</reference>
<dbReference type="GO" id="GO:0022627">
    <property type="term" value="C:cytosolic small ribosomal subunit"/>
    <property type="evidence" value="ECO:0007669"/>
    <property type="project" value="TreeGrafter"/>
</dbReference>
<dbReference type="PROSITE" id="PS00362">
    <property type="entry name" value="RIBOSOMAL_S15"/>
    <property type="match status" value="1"/>
</dbReference>
<protein>
    <submittedName>
        <fullName evidence="7">40S ribosomal protein S13-2</fullName>
    </submittedName>
</protein>
<dbReference type="PANTHER" id="PTHR11885">
    <property type="entry name" value="RIBOSOMAL PROTEIN S15P/S13E"/>
    <property type="match status" value="1"/>
</dbReference>
<dbReference type="SMART" id="SM01386">
    <property type="entry name" value="Ribosomal_S13_N"/>
    <property type="match status" value="1"/>
</dbReference>
<dbReference type="InterPro" id="IPR012606">
    <property type="entry name" value="Ribosomal_uS15_N"/>
</dbReference>
<name>A0A087SDS7_AUXPR</name>
<dbReference type="AlphaFoldDB" id="A0A087SDS7"/>
<dbReference type="HAMAP" id="MF_01343_A">
    <property type="entry name" value="Ribosomal_uS15_A"/>
    <property type="match status" value="1"/>
</dbReference>
<evidence type="ECO:0000256" key="2">
    <source>
        <dbReference type="ARBA" id="ARBA00022980"/>
    </source>
</evidence>
<dbReference type="Gene3D" id="1.10.287.10">
    <property type="entry name" value="S15/NS1, RNA-binding"/>
    <property type="match status" value="1"/>
</dbReference>
<dbReference type="Pfam" id="PF08069">
    <property type="entry name" value="Ribosomal_S13_N"/>
    <property type="match status" value="1"/>
</dbReference>
<dbReference type="eggNOG" id="KOG0400">
    <property type="taxonomic scope" value="Eukaryota"/>
</dbReference>
<dbReference type="Proteomes" id="UP000279271">
    <property type="component" value="Unassembled WGS sequence"/>
</dbReference>
<reference evidence="8" key="5">
    <citation type="submission" date="2018-11" db="EMBL/GenBank/DDBJ databases">
        <title>Characterization of plant carbon substrate utilization by Auxenochlorella protothecoides.</title>
        <authorList>
            <person name="Vogler B.W."/>
            <person name="Starkenburg S.R."/>
            <person name="Sudasinghe N."/>
            <person name="Schambach J.Y."/>
            <person name="Rollin J.A."/>
            <person name="Pattathil S."/>
            <person name="Barry A.N."/>
        </authorList>
    </citation>
    <scope>NUCLEOTIDE SEQUENCE [LARGE SCALE GENOMIC DNA]</scope>
    <source>
        <strain evidence="8">UTEX 25</strain>
    </source>
</reference>
<dbReference type="SUPFAM" id="SSF47060">
    <property type="entry name" value="S15/NS1 RNA-binding domain"/>
    <property type="match status" value="1"/>
</dbReference>
<dbReference type="FunFam" id="4.10.860.130:FF:000001">
    <property type="entry name" value="40S ribosomal protein S13"/>
    <property type="match status" value="1"/>
</dbReference>
<dbReference type="GO" id="GO:0006412">
    <property type="term" value="P:translation"/>
    <property type="evidence" value="ECO:0007669"/>
    <property type="project" value="InterPro"/>
</dbReference>
<evidence type="ECO:0000256" key="1">
    <source>
        <dbReference type="ARBA" id="ARBA00008434"/>
    </source>
</evidence>
<dbReference type="InterPro" id="IPR023029">
    <property type="entry name" value="Ribosomal_uS15_arc_euk"/>
</dbReference>
<dbReference type="CDD" id="cd00353">
    <property type="entry name" value="Ribosomal_S15p_S13e"/>
    <property type="match status" value="1"/>
</dbReference>
<sequence>MGRMHSNGKGLSRSVAPYRRSSPAWLKITSAEVDDLITKFAKKGLTPSQIGVLLRDSHGVAQVKSVTGNQILRILKAHGLAPEIPEDLYHLIKKAVAMRKHLDVNRKDKDGKFHLILVESRIHRLARYYKKTRKLPPNWRYESSTASALVQG</sequence>
<dbReference type="STRING" id="3075.A0A087SDS7"/>
<dbReference type="Proteomes" id="UP000028924">
    <property type="component" value="Unassembled WGS sequence"/>
</dbReference>
<gene>
    <name evidence="8" type="ORF">APUTEX25_000404</name>
    <name evidence="7" type="ORF">F751_6849</name>
    <name evidence="6" type="ORF">g.2775</name>
</gene>
<evidence type="ECO:0000313" key="7">
    <source>
        <dbReference type="EMBL" id="KFM23881.1"/>
    </source>
</evidence>
<dbReference type="Pfam" id="PF00312">
    <property type="entry name" value="Ribosomal_S15"/>
    <property type="match status" value="1"/>
</dbReference>
<dbReference type="EMBL" id="KL662101">
    <property type="protein sequence ID" value="KFM23881.1"/>
    <property type="molecule type" value="Genomic_DNA"/>
</dbReference>
<keyword evidence="9" id="KW-1185">Reference proteome</keyword>
<dbReference type="RefSeq" id="XP_011396759.1">
    <property type="nucleotide sequence ID" value="XM_011398457.1"/>
</dbReference>
<dbReference type="SMART" id="SM01387">
    <property type="entry name" value="Ribosomal_S15"/>
    <property type="match status" value="1"/>
</dbReference>
<evidence type="ECO:0000313" key="6">
    <source>
        <dbReference type="EMBL" id="JAT72280.1"/>
    </source>
</evidence>